<dbReference type="OrthoDB" id="164085at2"/>
<dbReference type="EMBL" id="LWQS01000074">
    <property type="protein sequence ID" value="OAN43808.1"/>
    <property type="molecule type" value="Genomic_DNA"/>
</dbReference>
<name>A0A178M6Y7_9CHLR</name>
<sequence length="149" mass="16347">MTQPTGILITFRPADTDGANPALVNRVAREVVDSLRQQQQTIEPAYTTLRSGDVYQWLVTAADTAQTLLPLVTFSAAVVQLLNELKKLTAKPDSPKPTVIIINYNASQTAIPADSDEALLAQLLRERLPERIDPAQTSIEVQIAVPDEW</sequence>
<dbReference type="RefSeq" id="WP_066789907.1">
    <property type="nucleotide sequence ID" value="NZ_LWQS01000074.1"/>
</dbReference>
<accession>A0A178M6Y7</accession>
<keyword evidence="2" id="KW-1185">Reference proteome</keyword>
<organism evidence="1 2">
    <name type="scientific">Chloroflexus islandicus</name>
    <dbReference type="NCBI Taxonomy" id="1707952"/>
    <lineage>
        <taxon>Bacteria</taxon>
        <taxon>Bacillati</taxon>
        <taxon>Chloroflexota</taxon>
        <taxon>Chloroflexia</taxon>
        <taxon>Chloroflexales</taxon>
        <taxon>Chloroflexineae</taxon>
        <taxon>Chloroflexaceae</taxon>
        <taxon>Chloroflexus</taxon>
    </lineage>
</organism>
<proteinExistence type="predicted"/>
<reference evidence="1 2" key="1">
    <citation type="submission" date="2016-04" db="EMBL/GenBank/DDBJ databases">
        <title>Chloroflexus islandicus sp. nov., a thermophilic filamentous anoxygenic phototrophic bacterium from geyser Strokkur (Iceland).</title>
        <authorList>
            <person name="Gaisin V.A."/>
            <person name="Kalashnikov A.M."/>
            <person name="Sukhacheva M.V."/>
            <person name="Grouzdev D.S."/>
            <person name="Ivanov T.M."/>
            <person name="Kuznetsov B."/>
            <person name="Gorlenko V.M."/>
        </authorList>
    </citation>
    <scope>NUCLEOTIDE SEQUENCE [LARGE SCALE GENOMIC DNA]</scope>
    <source>
        <strain evidence="2">isl-2</strain>
    </source>
</reference>
<dbReference type="Proteomes" id="UP000078287">
    <property type="component" value="Unassembled WGS sequence"/>
</dbReference>
<dbReference type="AlphaFoldDB" id="A0A178M6Y7"/>
<comment type="caution">
    <text evidence="1">The sequence shown here is derived from an EMBL/GenBank/DDBJ whole genome shotgun (WGS) entry which is preliminary data.</text>
</comment>
<evidence type="ECO:0000313" key="2">
    <source>
        <dbReference type="Proteomes" id="UP000078287"/>
    </source>
</evidence>
<gene>
    <name evidence="1" type="ORF">A6A03_17730</name>
</gene>
<protein>
    <submittedName>
        <fullName evidence="1">Uncharacterized protein</fullName>
    </submittedName>
</protein>
<evidence type="ECO:0000313" key="1">
    <source>
        <dbReference type="EMBL" id="OAN43808.1"/>
    </source>
</evidence>